<reference evidence="9 10" key="1">
    <citation type="submission" date="2024-01" db="EMBL/GenBank/DDBJ databases">
        <title>Complete genome of Cladobotryum mycophilum ATHUM6906.</title>
        <authorList>
            <person name="Christinaki A.C."/>
            <person name="Myridakis A.I."/>
            <person name="Kouvelis V.N."/>
        </authorList>
    </citation>
    <scope>NUCLEOTIDE SEQUENCE [LARGE SCALE GENOMIC DNA]</scope>
    <source>
        <strain evidence="9 10">ATHUM6906</strain>
    </source>
</reference>
<dbReference type="InterPro" id="IPR000504">
    <property type="entry name" value="RRM_dom"/>
</dbReference>
<dbReference type="InterPro" id="IPR034363">
    <property type="entry name" value="eIF3B_RRM"/>
</dbReference>
<comment type="similarity">
    <text evidence="6 7">Belongs to the eIF-3 subunit B family.</text>
</comment>
<gene>
    <name evidence="6" type="primary">PRT1</name>
    <name evidence="9" type="ORF">PT974_07797</name>
</gene>
<dbReference type="InterPro" id="IPR015943">
    <property type="entry name" value="WD40/YVTN_repeat-like_dom_sf"/>
</dbReference>
<evidence type="ECO:0000256" key="1">
    <source>
        <dbReference type="ARBA" id="ARBA00004496"/>
    </source>
</evidence>
<organism evidence="9 10">
    <name type="scientific">Cladobotryum mycophilum</name>
    <dbReference type="NCBI Taxonomy" id="491253"/>
    <lineage>
        <taxon>Eukaryota</taxon>
        <taxon>Fungi</taxon>
        <taxon>Dikarya</taxon>
        <taxon>Ascomycota</taxon>
        <taxon>Pezizomycotina</taxon>
        <taxon>Sordariomycetes</taxon>
        <taxon>Hypocreomycetidae</taxon>
        <taxon>Hypocreales</taxon>
        <taxon>Hypocreaceae</taxon>
        <taxon>Cladobotryum</taxon>
    </lineage>
</organism>
<dbReference type="EMBL" id="JAVFKD010000013">
    <property type="protein sequence ID" value="KAK5991763.1"/>
    <property type="molecule type" value="Genomic_DNA"/>
</dbReference>
<name>A0ABR0SHX7_9HYPO</name>
<dbReference type="PANTHER" id="PTHR14068:SF0">
    <property type="entry name" value="EUKARYOTIC TRANSLATION INITIATION FACTOR 3 SUBUNIT B"/>
    <property type="match status" value="1"/>
</dbReference>
<sequence length="748" mass="85535">MAPSFDHLREADLDDDEYNEDEIDISDLREKFEVQLELGYDTFVVIDGLPEVNEEQKPKLVKFLLKKLNTVGKTREDLIYMPMGEDGKSMRFAFVEYSSPAEAAAATRQLDMVPLDKKHTLRVNKINDIERYGREGRVDEKYQPPHIDEFTEKEHLRWWLKDPAGRGRDQFVMYRGDNVGVFWNNEKDQPENVVDRQHWTEAFLQWSPQGTYLTSIHQQGVQLWGGSSWSRHARFAHPFVNLVAFSPNENYLVTWSNRPISIPESGHPSLSIDDDGKNYVIWDIATGLPIRSFANLDAPKGEEGKPPPKAQWPAFKWSADDKYVARLTPGSAISVYELPRMNLLDKASIKFDGVIDFEWAPATPQREGVKTYEQLFCFFMPELGSSPAKVGLMSIPSKQVVRSLNLFSVSDAKIHWQSEANYLCIKVDRHSKSKKSLATSLEIFRVREKGVPIEAVETIKDTVINFAWETKGDRFAIITTTEPVGPTAVPPKTSVSFFCPEKAKGSVPGNFRLLRTLDKKNSNAIYWSPKGRFVLIATIQNQQSSDLDFYDLDFEGEKPESDKDLTANLQLMNTGDHYGVTDVEWDPSGRFVATWASAWKHSMENGYHIYDFKGETLREEHIEKFKQFCWRPRPPTLLTKDEQKHIRKNLREYSRVFEQEDADRGASADLAVVEARRRVLEEWYAWRADVEAEVAEDREILGLPVDPHAGLLEAKTKEMEGSGVASDADRVIEEIVEDVLEENEEVVG</sequence>
<dbReference type="InterPro" id="IPR035979">
    <property type="entry name" value="RBD_domain_sf"/>
</dbReference>
<keyword evidence="10" id="KW-1185">Reference proteome</keyword>
<comment type="function">
    <text evidence="6">RNA-binding component of the eukaryotic translation initiation factor 3 (eIF-3) complex, which is involved in protein synthesis of a specialized repertoire of mRNAs and, together with other initiation factors, stimulates binding of mRNA and methionyl-tRNAi to the 40S ribosome. The eIF-3 complex specifically targets and initiates translation of a subset of mRNAs involved in cell proliferation.</text>
</comment>
<dbReference type="CDD" id="cd12278">
    <property type="entry name" value="RRM_eIF3B"/>
    <property type="match status" value="1"/>
</dbReference>
<evidence type="ECO:0000256" key="3">
    <source>
        <dbReference type="ARBA" id="ARBA00022540"/>
    </source>
</evidence>
<dbReference type="Gene3D" id="3.30.70.330">
    <property type="match status" value="1"/>
</dbReference>
<dbReference type="HAMAP" id="MF_03001">
    <property type="entry name" value="eIF3b"/>
    <property type="match status" value="1"/>
</dbReference>
<comment type="function">
    <text evidence="7">Component of the eukaryotic translation initiation factor 3 (eIF-3) complex, which is involved in protein synthesis and, together with other initiation factors, stimulates binding of mRNA and methionyl-tRNAi to the 40S ribosome.</text>
</comment>
<evidence type="ECO:0000256" key="5">
    <source>
        <dbReference type="ARBA" id="ARBA00022917"/>
    </source>
</evidence>
<dbReference type="Gene3D" id="2.130.10.10">
    <property type="entry name" value="YVTN repeat-like/Quinoprotein amine dehydrogenase"/>
    <property type="match status" value="1"/>
</dbReference>
<comment type="subcellular location">
    <subcellularLocation>
        <location evidence="1 6 7">Cytoplasm</location>
    </subcellularLocation>
</comment>
<dbReference type="InterPro" id="IPR013979">
    <property type="entry name" value="TIF_beta_prop-like"/>
</dbReference>
<keyword evidence="4 6" id="KW-0694">RNA-binding</keyword>
<dbReference type="InterPro" id="IPR011400">
    <property type="entry name" value="EIF3B"/>
</dbReference>
<evidence type="ECO:0000256" key="4">
    <source>
        <dbReference type="ARBA" id="ARBA00022884"/>
    </source>
</evidence>
<evidence type="ECO:0000313" key="10">
    <source>
        <dbReference type="Proteomes" id="UP001338125"/>
    </source>
</evidence>
<dbReference type="PROSITE" id="PS50102">
    <property type="entry name" value="RRM"/>
    <property type="match status" value="1"/>
</dbReference>
<dbReference type="SUPFAM" id="SSF54928">
    <property type="entry name" value="RNA-binding domain, RBD"/>
    <property type="match status" value="1"/>
</dbReference>
<dbReference type="GO" id="GO:0003743">
    <property type="term" value="F:translation initiation factor activity"/>
    <property type="evidence" value="ECO:0007669"/>
    <property type="project" value="UniProtKB-KW"/>
</dbReference>
<comment type="caution">
    <text evidence="9">The sequence shown here is derived from an EMBL/GenBank/DDBJ whole genome shotgun (WGS) entry which is preliminary data.</text>
</comment>
<evidence type="ECO:0000259" key="8">
    <source>
        <dbReference type="PROSITE" id="PS50102"/>
    </source>
</evidence>
<evidence type="ECO:0000256" key="6">
    <source>
        <dbReference type="HAMAP-Rule" id="MF_03001"/>
    </source>
</evidence>
<keyword evidence="3 6" id="KW-0396">Initiation factor</keyword>
<evidence type="ECO:0000313" key="9">
    <source>
        <dbReference type="EMBL" id="KAK5991763.1"/>
    </source>
</evidence>
<dbReference type="Proteomes" id="UP001338125">
    <property type="component" value="Unassembled WGS sequence"/>
</dbReference>
<protein>
    <recommendedName>
        <fullName evidence="6">Eukaryotic translation initiation factor 3 subunit B</fullName>
        <shortName evidence="6">eIF3b</shortName>
    </recommendedName>
    <alternativeName>
        <fullName evidence="6">Eukaryotic translation initiation factor 3 90 kDa subunit homolog</fullName>
        <shortName evidence="6">eIF3 p90</shortName>
    </alternativeName>
    <alternativeName>
        <fullName evidence="6">Translation initiation factor eIF3, p90 subunit homolog</fullName>
    </alternativeName>
</protein>
<comment type="subunit">
    <text evidence="6 7">Component of the eukaryotic translation initiation factor 3 (eIF-3) complex.</text>
</comment>
<evidence type="ECO:0000256" key="2">
    <source>
        <dbReference type="ARBA" id="ARBA00022490"/>
    </source>
</evidence>
<evidence type="ECO:0000256" key="7">
    <source>
        <dbReference type="PIRNR" id="PIRNR036424"/>
    </source>
</evidence>
<keyword evidence="5 6" id="KW-0648">Protein biosynthesis</keyword>
<feature type="domain" description="RRM" evidence="8">
    <location>
        <begin position="42"/>
        <end position="128"/>
    </location>
</feature>
<dbReference type="SUPFAM" id="SSF82171">
    <property type="entry name" value="DPP6 N-terminal domain-like"/>
    <property type="match status" value="1"/>
</dbReference>
<proteinExistence type="inferred from homology"/>
<dbReference type="PANTHER" id="PTHR14068">
    <property type="entry name" value="EUKARYOTIC TRANSLATION INITIATION FACTOR 3 EIF3 -RELATED"/>
    <property type="match status" value="1"/>
</dbReference>
<dbReference type="Pfam" id="PF08662">
    <property type="entry name" value="eIF2A"/>
    <property type="match status" value="1"/>
</dbReference>
<dbReference type="InterPro" id="IPR012677">
    <property type="entry name" value="Nucleotide-bd_a/b_plait_sf"/>
</dbReference>
<dbReference type="PIRSF" id="PIRSF036424">
    <property type="entry name" value="eIF3b"/>
    <property type="match status" value="1"/>
</dbReference>
<keyword evidence="2 6" id="KW-0963">Cytoplasm</keyword>
<accession>A0ABR0SHX7</accession>